<gene>
    <name evidence="1" type="ORF">FJV41_39275</name>
</gene>
<dbReference type="SUPFAM" id="SSF53686">
    <property type="entry name" value="Tryptophan synthase beta subunit-like PLP-dependent enzymes"/>
    <property type="match status" value="1"/>
</dbReference>
<evidence type="ECO:0000313" key="2">
    <source>
        <dbReference type="Proteomes" id="UP000315369"/>
    </source>
</evidence>
<accession>A0A540WN72</accession>
<comment type="caution">
    <text evidence="1">The sequence shown here is derived from an EMBL/GenBank/DDBJ whole genome shotgun (WGS) entry which is preliminary data.</text>
</comment>
<dbReference type="EMBL" id="VIFM01000252">
    <property type="protein sequence ID" value="TQF10473.1"/>
    <property type="molecule type" value="Genomic_DNA"/>
</dbReference>
<protein>
    <recommendedName>
        <fullName evidence="3">Tryptophan synthase beta chain-like PALP domain-containing protein</fullName>
    </recommendedName>
</protein>
<dbReference type="AlphaFoldDB" id="A0A540WN72"/>
<evidence type="ECO:0000313" key="1">
    <source>
        <dbReference type="EMBL" id="TQF10473.1"/>
    </source>
</evidence>
<proteinExistence type="predicted"/>
<name>A0A540WN72_9BACT</name>
<dbReference type="OrthoDB" id="5501032at2"/>
<dbReference type="InterPro" id="IPR036052">
    <property type="entry name" value="TrpB-like_PALP_sf"/>
</dbReference>
<reference evidence="1 2" key="1">
    <citation type="submission" date="2019-06" db="EMBL/GenBank/DDBJ databases">
        <authorList>
            <person name="Livingstone P."/>
            <person name="Whitworth D."/>
        </authorList>
    </citation>
    <scope>NUCLEOTIDE SEQUENCE [LARGE SCALE GENOMIC DNA]</scope>
    <source>
        <strain evidence="1 2">AM401</strain>
    </source>
</reference>
<organism evidence="1 2">
    <name type="scientific">Myxococcus llanfairpwllgwyngyllgogerychwyrndrobwllllantysiliogogogochensis</name>
    <dbReference type="NCBI Taxonomy" id="2590453"/>
    <lineage>
        <taxon>Bacteria</taxon>
        <taxon>Pseudomonadati</taxon>
        <taxon>Myxococcota</taxon>
        <taxon>Myxococcia</taxon>
        <taxon>Myxococcales</taxon>
        <taxon>Cystobacterineae</taxon>
        <taxon>Myxococcaceae</taxon>
        <taxon>Myxococcus</taxon>
    </lineage>
</organism>
<evidence type="ECO:0008006" key="3">
    <source>
        <dbReference type="Google" id="ProtNLM"/>
    </source>
</evidence>
<dbReference type="Proteomes" id="UP000315369">
    <property type="component" value="Unassembled WGS sequence"/>
</dbReference>
<sequence>MHFPLSRLSPAGPVVLWGGELPSGGLKYLTFSRYLESMPEGACGLVELSGSSSSLALDALGKERGLPVLALTDTAGAAYLRGQGFGGEVRTVRRLSEAWEVALGYERQGWCWPRQLSNGALVGCVEGWASELRDFVREAYPSVRLVVSGFGTGATVVGLHRAFTPEGYDVVGLQPSLGAPLPGWRRWMEQNLGEADLFHPHREEVVLETAGPKHSDGLAALLTYARAEARPDEVLVISHNARPPFG</sequence>
<dbReference type="RefSeq" id="WP_141647745.1">
    <property type="nucleotide sequence ID" value="NZ_VIFM01000252.1"/>
</dbReference>
<keyword evidence="2" id="KW-1185">Reference proteome</keyword>